<dbReference type="EMBL" id="MRZV01000383">
    <property type="protein sequence ID" value="PIK51229.1"/>
    <property type="molecule type" value="Genomic_DNA"/>
</dbReference>
<dbReference type="Proteomes" id="UP000230750">
    <property type="component" value="Unassembled WGS sequence"/>
</dbReference>
<evidence type="ECO:0008006" key="3">
    <source>
        <dbReference type="Google" id="ProtNLM"/>
    </source>
</evidence>
<evidence type="ECO:0000313" key="1">
    <source>
        <dbReference type="EMBL" id="PIK51229.1"/>
    </source>
</evidence>
<protein>
    <recommendedName>
        <fullName evidence="3">IgGFc-binding protein N-terminal domain-containing protein</fullName>
    </recommendedName>
</protein>
<accession>A0A2G8KT93</accession>
<keyword evidence="2" id="KW-1185">Reference proteome</keyword>
<evidence type="ECO:0000313" key="2">
    <source>
        <dbReference type="Proteomes" id="UP000230750"/>
    </source>
</evidence>
<gene>
    <name evidence="1" type="ORF">BSL78_11889</name>
</gene>
<dbReference type="AlphaFoldDB" id="A0A2G8KT93"/>
<organism evidence="1 2">
    <name type="scientific">Stichopus japonicus</name>
    <name type="common">Sea cucumber</name>
    <dbReference type="NCBI Taxonomy" id="307972"/>
    <lineage>
        <taxon>Eukaryota</taxon>
        <taxon>Metazoa</taxon>
        <taxon>Echinodermata</taxon>
        <taxon>Eleutherozoa</taxon>
        <taxon>Echinozoa</taxon>
        <taxon>Holothuroidea</taxon>
        <taxon>Aspidochirotacea</taxon>
        <taxon>Aspidochirotida</taxon>
        <taxon>Stichopodidae</taxon>
        <taxon>Apostichopus</taxon>
    </lineage>
</organism>
<reference evidence="1 2" key="1">
    <citation type="journal article" date="2017" name="PLoS Biol.">
        <title>The sea cucumber genome provides insights into morphological evolution and visceral regeneration.</title>
        <authorList>
            <person name="Zhang X."/>
            <person name="Sun L."/>
            <person name="Yuan J."/>
            <person name="Sun Y."/>
            <person name="Gao Y."/>
            <person name="Zhang L."/>
            <person name="Li S."/>
            <person name="Dai H."/>
            <person name="Hamel J.F."/>
            <person name="Liu C."/>
            <person name="Yu Y."/>
            <person name="Liu S."/>
            <person name="Lin W."/>
            <person name="Guo K."/>
            <person name="Jin S."/>
            <person name="Xu P."/>
            <person name="Storey K.B."/>
            <person name="Huan P."/>
            <person name="Zhang T."/>
            <person name="Zhou Y."/>
            <person name="Zhang J."/>
            <person name="Lin C."/>
            <person name="Li X."/>
            <person name="Xing L."/>
            <person name="Huo D."/>
            <person name="Sun M."/>
            <person name="Wang L."/>
            <person name="Mercier A."/>
            <person name="Li F."/>
            <person name="Yang H."/>
            <person name="Xiang J."/>
        </authorList>
    </citation>
    <scope>NUCLEOTIDE SEQUENCE [LARGE SCALE GENOMIC DNA]</scope>
    <source>
        <strain evidence="1">Shaxun</strain>
        <tissue evidence="1">Muscle</tissue>
    </source>
</reference>
<comment type="caution">
    <text evidence="1">The sequence shown here is derived from an EMBL/GenBank/DDBJ whole genome shotgun (WGS) entry which is preliminary data.</text>
</comment>
<proteinExistence type="predicted"/>
<name>A0A2G8KT93_STIJA</name>
<sequence length="381" mass="42645">MPRLYTSARTLLYRIRLQITIDIKKNNFIYLTEDKNESQRSLKNSYIVQYIFPILSLTCSDEISTVSKLFISTGSDHNGTNGTVSFPNQETDDIFFSIAPGEGIHIDVPDTAVSSVVNHTDGTILLNATMVVSANETVIVYVQQYCDYTAASGKQCGTTYRVKGLDEIGREYWVLMDYLDNIAKIGILALEDDTGWQRTVALFKSWRDLYATYKLLSTSTAQINVTSQHGYRDELSVTPGEVITRQFGDSNSAYYVAELRSTSPILVLNIAIEDRLPILVPTFSRTVVKELVFPLAPVVGPNFYLLFLWLSEGGDRNKVSVDNVQSMDWALTGTGKYPFAASYVEPGSHTVKTLDNVTHIVRAYIFNEGEGSTRVHWFSLL</sequence>